<dbReference type="AlphaFoldDB" id="A0A1T4LEE3"/>
<evidence type="ECO:0000259" key="4">
    <source>
        <dbReference type="Pfam" id="PF03816"/>
    </source>
</evidence>
<dbReference type="RefSeq" id="WP_078755823.1">
    <property type="nucleotide sequence ID" value="NZ_FUWO01000007.1"/>
</dbReference>
<keyword evidence="3" id="KW-0812">Transmembrane</keyword>
<dbReference type="InterPro" id="IPR004474">
    <property type="entry name" value="LytR_CpsA_psr"/>
</dbReference>
<organism evidence="5 6">
    <name type="scientific">Globicatella sulfidifaciens DSM 15739</name>
    <dbReference type="NCBI Taxonomy" id="1121925"/>
    <lineage>
        <taxon>Bacteria</taxon>
        <taxon>Bacillati</taxon>
        <taxon>Bacillota</taxon>
        <taxon>Bacilli</taxon>
        <taxon>Lactobacillales</taxon>
        <taxon>Aerococcaceae</taxon>
        <taxon>Globicatella</taxon>
    </lineage>
</organism>
<dbReference type="InterPro" id="IPR050922">
    <property type="entry name" value="LytR/CpsA/Psr_CW_biosynth"/>
</dbReference>
<dbReference type="PANTHER" id="PTHR33392">
    <property type="entry name" value="POLYISOPRENYL-TEICHOIC ACID--PEPTIDOGLYCAN TEICHOIC ACID TRANSFERASE TAGU"/>
    <property type="match status" value="1"/>
</dbReference>
<feature type="region of interest" description="Disordered" evidence="2">
    <location>
        <begin position="381"/>
        <end position="458"/>
    </location>
</feature>
<dbReference type="Pfam" id="PF03816">
    <property type="entry name" value="LytR_cpsA_psr"/>
    <property type="match status" value="1"/>
</dbReference>
<evidence type="ECO:0000313" key="6">
    <source>
        <dbReference type="Proteomes" id="UP000189941"/>
    </source>
</evidence>
<dbReference type="Proteomes" id="UP000189941">
    <property type="component" value="Unassembled WGS sequence"/>
</dbReference>
<name>A0A1T4LEE3_9LACT</name>
<dbReference type="NCBIfam" id="TIGR00350">
    <property type="entry name" value="lytR_cpsA_psr"/>
    <property type="match status" value="1"/>
</dbReference>
<comment type="similarity">
    <text evidence="1">Belongs to the LytR/CpsA/Psr (LCP) family.</text>
</comment>
<evidence type="ECO:0000256" key="3">
    <source>
        <dbReference type="SAM" id="Phobius"/>
    </source>
</evidence>
<feature type="domain" description="Cell envelope-related transcriptional attenuator" evidence="4">
    <location>
        <begin position="94"/>
        <end position="238"/>
    </location>
</feature>
<reference evidence="6" key="1">
    <citation type="submission" date="2017-02" db="EMBL/GenBank/DDBJ databases">
        <authorList>
            <person name="Varghese N."/>
            <person name="Submissions S."/>
        </authorList>
    </citation>
    <scope>NUCLEOTIDE SEQUENCE [LARGE SCALE GENOMIC DNA]</scope>
    <source>
        <strain evidence="6">DSM 15739</strain>
    </source>
</reference>
<keyword evidence="3" id="KW-0472">Membrane</keyword>
<keyword evidence="6" id="KW-1185">Reference proteome</keyword>
<evidence type="ECO:0000256" key="1">
    <source>
        <dbReference type="ARBA" id="ARBA00006068"/>
    </source>
</evidence>
<protein>
    <submittedName>
        <fullName evidence="5">Transcriptional attenuator, LytR family</fullName>
    </submittedName>
</protein>
<evidence type="ECO:0000313" key="5">
    <source>
        <dbReference type="EMBL" id="SJZ53020.1"/>
    </source>
</evidence>
<sequence length="458" mass="51529">MNHETNKNKKKKRNWLKILSAIFVILLAVGFGLFIKVNSDINELKKSVVVEDISVNKLRDKEAEVDEGEPLNILLLGTDANNLERTEDQGFVSRSDTIMIVSLNPQTQTTKMLSIPRDTLSFIEGYDEPEKINHAYAYGGIETAIDTIQAFLNIPIDYYAVLDMSGLEELIDAIGGIEVTSPLTFTYRGTQFKKGETREVNGVKAMNFARMRYDDPEGEVGRQNRQKMVIKAIMDKLLSLNAVTYYPQILQVVAKNVKTNFDLTTILSVYPKYVSALNNISAIEFDEMQPLYLDDIFYFNIPVSARLKVSNELRAHTQLEAILASSLADPMADNENEFIKSELIVKNQYPSGLTQEQIDAINQQQAELDRVRDLETSYNEGDIYQQPTQGYEAPSYQPSYTEAPYYPPQTEQPSVTEPPFYTESVTEPPVETAPPVTQPPAQSEPEVTEPLATQPPAE</sequence>
<dbReference type="PANTHER" id="PTHR33392:SF6">
    <property type="entry name" value="POLYISOPRENYL-TEICHOIC ACID--PEPTIDOGLYCAN TEICHOIC ACID TRANSFERASE TAGU"/>
    <property type="match status" value="1"/>
</dbReference>
<dbReference type="EMBL" id="FUWO01000007">
    <property type="protein sequence ID" value="SJZ53020.1"/>
    <property type="molecule type" value="Genomic_DNA"/>
</dbReference>
<accession>A0A1T4LEE3</accession>
<gene>
    <name evidence="5" type="ORF">SAMN02746011_01065</name>
</gene>
<keyword evidence="3" id="KW-1133">Transmembrane helix</keyword>
<evidence type="ECO:0000256" key="2">
    <source>
        <dbReference type="SAM" id="MobiDB-lite"/>
    </source>
</evidence>
<feature type="transmembrane region" description="Helical" evidence="3">
    <location>
        <begin position="15"/>
        <end position="35"/>
    </location>
</feature>
<dbReference type="Gene3D" id="3.40.630.190">
    <property type="entry name" value="LCP protein"/>
    <property type="match status" value="1"/>
</dbReference>
<dbReference type="STRING" id="1121925.SAMN02746011_01065"/>
<dbReference type="OrthoDB" id="27330at2"/>
<proteinExistence type="inferred from homology"/>
<feature type="compositionally biased region" description="Low complexity" evidence="2">
    <location>
        <begin position="422"/>
        <end position="443"/>
    </location>
</feature>